<dbReference type="EMBL" id="ON649700">
    <property type="protein sequence ID" value="UVF62359.1"/>
    <property type="molecule type" value="Genomic_DNA"/>
</dbReference>
<dbReference type="Proteomes" id="UP001157003">
    <property type="component" value="Segment"/>
</dbReference>
<dbReference type="Gene3D" id="2.60.40.3350">
    <property type="match status" value="1"/>
</dbReference>
<evidence type="ECO:0000313" key="2">
    <source>
        <dbReference type="Proteomes" id="UP001157003"/>
    </source>
</evidence>
<evidence type="ECO:0000313" key="1">
    <source>
        <dbReference type="EMBL" id="UVF62359.1"/>
    </source>
</evidence>
<sequence>MAYGLYLELDQSEWHRGDYSSENKLTGTIYTDKNKTKAKNLSGYTVKIRMFKTRTIGDRFNKDATITSASNGTFEYAVQEGEAPIFGLYQIKAELQKTGVKESTLNYVELLILEGPTG</sequence>
<protein>
    <submittedName>
        <fullName evidence="1">Upper tail fiber</fullName>
    </submittedName>
</protein>
<proteinExistence type="predicted"/>
<keyword evidence="2" id="KW-1185">Reference proteome</keyword>
<accession>A0A976UAL0</accession>
<reference evidence="1 2" key="1">
    <citation type="submission" date="2022-05" db="EMBL/GenBank/DDBJ databases">
        <title>Diverse viruses of marine archaea discovered using metagenomics.</title>
        <authorList>
            <person name="Zhou Y."/>
        </authorList>
    </citation>
    <scope>NUCLEOTIDE SEQUENCE [LARGE SCALE GENOMIC DNA]</scope>
    <source>
        <strain evidence="1">YSH_174770</strain>
    </source>
</reference>
<organism evidence="1 2">
    <name type="scientific">Nitrososphaeria virus YSH_174770</name>
    <dbReference type="NCBI Taxonomy" id="3071322"/>
    <lineage>
        <taxon>Viruses</taxon>
        <taxon>Duplodnaviria</taxon>
        <taxon>Heunggongvirae</taxon>
        <taxon>Uroviricota</taxon>
        <taxon>Caudoviricetes</taxon>
        <taxon>Juravirales</taxon>
        <taxon>Yangangviridae</taxon>
        <taxon>Senitvirus</taxon>
        <taxon>Senitvirus yangshanense</taxon>
    </lineage>
</organism>
<name>A0A976UAL0_9CAUD</name>